<keyword evidence="2" id="KW-1185">Reference proteome</keyword>
<organism evidence="1 2">
    <name type="scientific">Fonticella tunisiensis</name>
    <dbReference type="NCBI Taxonomy" id="1096341"/>
    <lineage>
        <taxon>Bacteria</taxon>
        <taxon>Bacillati</taxon>
        <taxon>Bacillota</taxon>
        <taxon>Clostridia</taxon>
        <taxon>Eubacteriales</taxon>
        <taxon>Clostridiaceae</taxon>
        <taxon>Fonticella</taxon>
    </lineage>
</organism>
<evidence type="ECO:0000313" key="2">
    <source>
        <dbReference type="Proteomes" id="UP000295325"/>
    </source>
</evidence>
<dbReference type="InterPro" id="IPR024523">
    <property type="entry name" value="DUF3793"/>
</dbReference>
<name>A0A4V3EUR4_9CLOT</name>
<evidence type="ECO:0000313" key="1">
    <source>
        <dbReference type="EMBL" id="TDT60977.1"/>
    </source>
</evidence>
<dbReference type="Pfam" id="PF12672">
    <property type="entry name" value="DUF3793"/>
    <property type="match status" value="1"/>
</dbReference>
<reference evidence="1 2" key="1">
    <citation type="submission" date="2019-03" db="EMBL/GenBank/DDBJ databases">
        <title>Genomic Encyclopedia of Type Strains, Phase IV (KMG-IV): sequencing the most valuable type-strain genomes for metagenomic binning, comparative biology and taxonomic classification.</title>
        <authorList>
            <person name="Goeker M."/>
        </authorList>
    </citation>
    <scope>NUCLEOTIDE SEQUENCE [LARGE SCALE GENOMIC DNA]</scope>
    <source>
        <strain evidence="1 2">DSM 24455</strain>
    </source>
</reference>
<sequence length="195" mass="23380">MESRIGIRYAEIIRSMKDKDYLFYAVNYALAPVEKGIKPASVLNFSKNFKDMYGLWKRYKSDFYKNNMIEFVTININNDRELVLFYNNKILESTIYDEKNMEFLKNYGYRKNMSLDECIMILRRRFDEEFPHEIGVLLGIPVRDVEEFIKNSGRNYLLSGYWKVYHDVDRALNIFKAYDMAKLDFIIQNGTYVHK</sequence>
<comment type="caution">
    <text evidence="1">The sequence shown here is derived from an EMBL/GenBank/DDBJ whole genome shotgun (WGS) entry which is preliminary data.</text>
</comment>
<gene>
    <name evidence="1" type="ORF">EDD71_11095</name>
</gene>
<proteinExistence type="predicted"/>
<protein>
    <submittedName>
        <fullName evidence="1">Uncharacterized protein DUF3793</fullName>
    </submittedName>
</protein>
<dbReference type="Proteomes" id="UP000295325">
    <property type="component" value="Unassembled WGS sequence"/>
</dbReference>
<accession>A0A4V3EUR4</accession>
<dbReference type="EMBL" id="SOAZ01000010">
    <property type="protein sequence ID" value="TDT60977.1"/>
    <property type="molecule type" value="Genomic_DNA"/>
</dbReference>
<dbReference type="AlphaFoldDB" id="A0A4V3EUR4"/>